<evidence type="ECO:0000313" key="2">
    <source>
        <dbReference type="Proteomes" id="UP000789375"/>
    </source>
</evidence>
<feature type="non-terminal residue" evidence="1">
    <location>
        <position position="72"/>
    </location>
</feature>
<comment type="caution">
    <text evidence="1">The sequence shown here is derived from an EMBL/GenBank/DDBJ whole genome shotgun (WGS) entry which is preliminary data.</text>
</comment>
<organism evidence="1 2">
    <name type="scientific">Funneliformis mosseae</name>
    <name type="common">Endomycorrhizal fungus</name>
    <name type="synonym">Glomus mosseae</name>
    <dbReference type="NCBI Taxonomy" id="27381"/>
    <lineage>
        <taxon>Eukaryota</taxon>
        <taxon>Fungi</taxon>
        <taxon>Fungi incertae sedis</taxon>
        <taxon>Mucoromycota</taxon>
        <taxon>Glomeromycotina</taxon>
        <taxon>Glomeromycetes</taxon>
        <taxon>Glomerales</taxon>
        <taxon>Glomeraceae</taxon>
        <taxon>Funneliformis</taxon>
    </lineage>
</organism>
<reference evidence="1" key="1">
    <citation type="submission" date="2021-06" db="EMBL/GenBank/DDBJ databases">
        <authorList>
            <person name="Kallberg Y."/>
            <person name="Tangrot J."/>
            <person name="Rosling A."/>
        </authorList>
    </citation>
    <scope>NUCLEOTIDE SEQUENCE</scope>
    <source>
        <strain evidence="1">87-6 pot B 2015</strain>
    </source>
</reference>
<evidence type="ECO:0000313" key="1">
    <source>
        <dbReference type="EMBL" id="CAG8701610.1"/>
    </source>
</evidence>
<gene>
    <name evidence="1" type="ORF">FMOSSE_LOCUS13844</name>
</gene>
<keyword evidence="2" id="KW-1185">Reference proteome</keyword>
<dbReference type="Proteomes" id="UP000789375">
    <property type="component" value="Unassembled WGS sequence"/>
</dbReference>
<dbReference type="EMBL" id="CAJVPP010009039">
    <property type="protein sequence ID" value="CAG8701610.1"/>
    <property type="molecule type" value="Genomic_DNA"/>
</dbReference>
<sequence length="72" mass="8441">MSYNFHSDLLKDFYQLLKTEIDYNVVIQVGKTNSDEKHVDVKEFHQPPIVETTVIQDEQTDSNKKEIELEEG</sequence>
<accession>A0A9N9HRK4</accession>
<dbReference type="AlphaFoldDB" id="A0A9N9HRK4"/>
<name>A0A9N9HRK4_FUNMO</name>
<protein>
    <submittedName>
        <fullName evidence="1">9526_t:CDS:1</fullName>
    </submittedName>
</protein>
<proteinExistence type="predicted"/>